<feature type="compositionally biased region" description="Low complexity" evidence="1">
    <location>
        <begin position="102"/>
        <end position="114"/>
    </location>
</feature>
<sequence length="162" mass="17067">MAGQHTTGMLSPRAMSQGEEAAPVENGTGKAAHPESSGLSSARTQCSAPDLLLLDFSDGEDAVAHEKSWGCTAPPRDGSEPAPFRAALREAVPLGDRRPSRRGGPAVPAPGGAPLKRLRSEAFWEQRAAAARRPRCSPWEPGARQRRPCLEAESLAPAAGRQ</sequence>
<evidence type="ECO:0000313" key="3">
    <source>
        <dbReference type="Proteomes" id="UP001189429"/>
    </source>
</evidence>
<evidence type="ECO:0000313" key="2">
    <source>
        <dbReference type="EMBL" id="CAK0826540.1"/>
    </source>
</evidence>
<name>A0ABN9S434_9DINO</name>
<feature type="region of interest" description="Disordered" evidence="1">
    <location>
        <begin position="1"/>
        <end position="44"/>
    </location>
</feature>
<gene>
    <name evidence="2" type="ORF">PCOR1329_LOCUS26361</name>
</gene>
<dbReference type="EMBL" id="CAUYUJ010009358">
    <property type="protein sequence ID" value="CAK0826540.1"/>
    <property type="molecule type" value="Genomic_DNA"/>
</dbReference>
<comment type="caution">
    <text evidence="2">The sequence shown here is derived from an EMBL/GenBank/DDBJ whole genome shotgun (WGS) entry which is preliminary data.</text>
</comment>
<proteinExistence type="predicted"/>
<feature type="region of interest" description="Disordered" evidence="1">
    <location>
        <begin position="63"/>
        <end position="114"/>
    </location>
</feature>
<feature type="region of interest" description="Disordered" evidence="1">
    <location>
        <begin position="132"/>
        <end position="162"/>
    </location>
</feature>
<dbReference type="Proteomes" id="UP001189429">
    <property type="component" value="Unassembled WGS sequence"/>
</dbReference>
<organism evidence="2 3">
    <name type="scientific">Prorocentrum cordatum</name>
    <dbReference type="NCBI Taxonomy" id="2364126"/>
    <lineage>
        <taxon>Eukaryota</taxon>
        <taxon>Sar</taxon>
        <taxon>Alveolata</taxon>
        <taxon>Dinophyceae</taxon>
        <taxon>Prorocentrales</taxon>
        <taxon>Prorocentraceae</taxon>
        <taxon>Prorocentrum</taxon>
    </lineage>
</organism>
<evidence type="ECO:0000256" key="1">
    <source>
        <dbReference type="SAM" id="MobiDB-lite"/>
    </source>
</evidence>
<protein>
    <submittedName>
        <fullName evidence="2">Uncharacterized protein</fullName>
    </submittedName>
</protein>
<reference evidence="2" key="1">
    <citation type="submission" date="2023-10" db="EMBL/GenBank/DDBJ databases">
        <authorList>
            <person name="Chen Y."/>
            <person name="Shah S."/>
            <person name="Dougan E. K."/>
            <person name="Thang M."/>
            <person name="Chan C."/>
        </authorList>
    </citation>
    <scope>NUCLEOTIDE SEQUENCE [LARGE SCALE GENOMIC DNA]</scope>
</reference>
<keyword evidence="3" id="KW-1185">Reference proteome</keyword>
<accession>A0ABN9S434</accession>